<dbReference type="GO" id="GO:0055085">
    <property type="term" value="P:transmembrane transport"/>
    <property type="evidence" value="ECO:0007669"/>
    <property type="project" value="InterPro"/>
</dbReference>
<keyword evidence="3" id="KW-1003">Cell membrane</keyword>
<keyword evidence="6 7" id="KW-0472">Membrane</keyword>
<keyword evidence="5 7" id="KW-1133">Transmembrane helix</keyword>
<proteinExistence type="inferred from homology"/>
<feature type="transmembrane region" description="Helical" evidence="7">
    <location>
        <begin position="294"/>
        <end position="316"/>
    </location>
</feature>
<dbReference type="Pfam" id="PF00528">
    <property type="entry name" value="BPD_transp_1"/>
    <property type="match status" value="1"/>
</dbReference>
<dbReference type="InterPro" id="IPR000515">
    <property type="entry name" value="MetI-like"/>
</dbReference>
<evidence type="ECO:0000256" key="5">
    <source>
        <dbReference type="ARBA" id="ARBA00022989"/>
    </source>
</evidence>
<evidence type="ECO:0000259" key="9">
    <source>
        <dbReference type="PROSITE" id="PS50928"/>
    </source>
</evidence>
<comment type="subcellular location">
    <subcellularLocation>
        <location evidence="1 7">Cell membrane</location>
        <topology evidence="1 7">Multi-pass membrane protein</topology>
    </subcellularLocation>
</comment>
<evidence type="ECO:0000256" key="2">
    <source>
        <dbReference type="ARBA" id="ARBA00022448"/>
    </source>
</evidence>
<comment type="caution">
    <text evidence="10">The sequence shown here is derived from an EMBL/GenBank/DDBJ whole genome shotgun (WGS) entry which is preliminary data.</text>
</comment>
<gene>
    <name evidence="10" type="ORF">CGE01nite_04420</name>
</gene>
<feature type="transmembrane region" description="Helical" evidence="7">
    <location>
        <begin position="234"/>
        <end position="256"/>
    </location>
</feature>
<feature type="transmembrane region" description="Helical" evidence="7">
    <location>
        <begin position="38"/>
        <end position="57"/>
    </location>
</feature>
<dbReference type="SUPFAM" id="SSF161098">
    <property type="entry name" value="MetI-like"/>
    <property type="match status" value="1"/>
</dbReference>
<feature type="transmembrane region" description="Helical" evidence="7">
    <location>
        <begin position="163"/>
        <end position="182"/>
    </location>
</feature>
<feature type="region of interest" description="Disordered" evidence="8">
    <location>
        <begin position="1"/>
        <end position="30"/>
    </location>
</feature>
<organism evidence="10 11">
    <name type="scientific">Cellulomonas gelida</name>
    <dbReference type="NCBI Taxonomy" id="1712"/>
    <lineage>
        <taxon>Bacteria</taxon>
        <taxon>Bacillati</taxon>
        <taxon>Actinomycetota</taxon>
        <taxon>Actinomycetes</taxon>
        <taxon>Micrococcales</taxon>
        <taxon>Cellulomonadaceae</taxon>
        <taxon>Cellulomonas</taxon>
    </lineage>
</organism>
<evidence type="ECO:0000256" key="7">
    <source>
        <dbReference type="RuleBase" id="RU363032"/>
    </source>
</evidence>
<dbReference type="PANTHER" id="PTHR43227">
    <property type="entry name" value="BLL4140 PROTEIN"/>
    <property type="match status" value="1"/>
</dbReference>
<evidence type="ECO:0000256" key="6">
    <source>
        <dbReference type="ARBA" id="ARBA00023136"/>
    </source>
</evidence>
<dbReference type="RefSeq" id="WP_141368704.1">
    <property type="nucleotide sequence ID" value="NZ_BJLQ01000003.1"/>
</dbReference>
<keyword evidence="2 7" id="KW-0813">Transport</keyword>
<dbReference type="CDD" id="cd06261">
    <property type="entry name" value="TM_PBP2"/>
    <property type="match status" value="1"/>
</dbReference>
<keyword evidence="11" id="KW-1185">Reference proteome</keyword>
<evidence type="ECO:0000313" key="10">
    <source>
        <dbReference type="EMBL" id="GEA83191.1"/>
    </source>
</evidence>
<reference evidence="10 11" key="1">
    <citation type="submission" date="2019-06" db="EMBL/GenBank/DDBJ databases">
        <title>Whole genome shotgun sequence of Cellulomonas gelida NBRC 3748.</title>
        <authorList>
            <person name="Hosoyama A."/>
            <person name="Uohara A."/>
            <person name="Ohji S."/>
            <person name="Ichikawa N."/>
        </authorList>
    </citation>
    <scope>NUCLEOTIDE SEQUENCE [LARGE SCALE GENOMIC DNA]</scope>
    <source>
        <strain evidence="10 11">NBRC 3748</strain>
    </source>
</reference>
<dbReference type="EMBL" id="BJLQ01000003">
    <property type="protein sequence ID" value="GEA83191.1"/>
    <property type="molecule type" value="Genomic_DNA"/>
</dbReference>
<dbReference type="Proteomes" id="UP000320461">
    <property type="component" value="Unassembled WGS sequence"/>
</dbReference>
<comment type="similarity">
    <text evidence="7">Belongs to the binding-protein-dependent transport system permease family.</text>
</comment>
<feature type="transmembrane region" description="Helical" evidence="7">
    <location>
        <begin position="93"/>
        <end position="122"/>
    </location>
</feature>
<dbReference type="PANTHER" id="PTHR43227:SF8">
    <property type="entry name" value="DIACETYLCHITOBIOSE UPTAKE SYSTEM PERMEASE PROTEIN DASB"/>
    <property type="match status" value="1"/>
</dbReference>
<dbReference type="Gene3D" id="1.10.3720.10">
    <property type="entry name" value="MetI-like"/>
    <property type="match status" value="1"/>
</dbReference>
<dbReference type="InterPro" id="IPR035906">
    <property type="entry name" value="MetI-like_sf"/>
</dbReference>
<evidence type="ECO:0000313" key="11">
    <source>
        <dbReference type="Proteomes" id="UP000320461"/>
    </source>
</evidence>
<evidence type="ECO:0000256" key="4">
    <source>
        <dbReference type="ARBA" id="ARBA00022692"/>
    </source>
</evidence>
<feature type="transmembrane region" description="Helical" evidence="7">
    <location>
        <begin position="189"/>
        <end position="214"/>
    </location>
</feature>
<accession>A0A4Y3KFG5</accession>
<feature type="transmembrane region" description="Helical" evidence="7">
    <location>
        <begin position="134"/>
        <end position="157"/>
    </location>
</feature>
<evidence type="ECO:0000256" key="8">
    <source>
        <dbReference type="SAM" id="MobiDB-lite"/>
    </source>
</evidence>
<dbReference type="InterPro" id="IPR050809">
    <property type="entry name" value="UgpAE/MalFG_permease"/>
</dbReference>
<evidence type="ECO:0000256" key="3">
    <source>
        <dbReference type="ARBA" id="ARBA00022475"/>
    </source>
</evidence>
<dbReference type="OrthoDB" id="9805974at2"/>
<feature type="domain" description="ABC transmembrane type-1" evidence="9">
    <location>
        <begin position="98"/>
        <end position="315"/>
    </location>
</feature>
<sequence length="324" mass="35481">MSHDAALGVPAHSGHAAPGGPPDEPPAPRRRRTPAAPYLLLVPALVALVAGLAYPVGKQIVMSVQKFGLEQQFGQAPTFVGLDNFVRVFTDDALWAVVARSIAFCLVNAFLTVVIGFAFALLMRAVATPVRLMLQVCLLLAWAMPMVAGVTVFKWLFDYRTGVVNWLLVQLGFDSFAGYSWLSQPFTFFLVATIIIVWMSVPFVALSMYAGLTAVPEEVLEASRIDGANGRQQFWHILMPMVRPVLSIVLLLQIIWDLRVFAQIRLLQDAGAPVSETNLLGNFIYELGMSRQDFGGAAAVSIFVLLLTVALSWPYVRSLMKEDA</sequence>
<dbReference type="AlphaFoldDB" id="A0A4Y3KFG5"/>
<dbReference type="GO" id="GO:0005886">
    <property type="term" value="C:plasma membrane"/>
    <property type="evidence" value="ECO:0007669"/>
    <property type="project" value="UniProtKB-SubCell"/>
</dbReference>
<evidence type="ECO:0000256" key="1">
    <source>
        <dbReference type="ARBA" id="ARBA00004651"/>
    </source>
</evidence>
<name>A0A4Y3KFG5_9CELL</name>
<dbReference type="PROSITE" id="PS50928">
    <property type="entry name" value="ABC_TM1"/>
    <property type="match status" value="1"/>
</dbReference>
<keyword evidence="4 7" id="KW-0812">Transmembrane</keyword>
<protein>
    <submittedName>
        <fullName evidence="10">Sugar ABC transporter permease</fullName>
    </submittedName>
</protein>